<feature type="compositionally biased region" description="Polar residues" evidence="2">
    <location>
        <begin position="117"/>
        <end position="128"/>
    </location>
</feature>
<protein>
    <recommendedName>
        <fullName evidence="3">Fe2OG dioxygenase domain-containing protein</fullName>
    </recommendedName>
</protein>
<dbReference type="InterPro" id="IPR027443">
    <property type="entry name" value="IPNS-like_sf"/>
</dbReference>
<feature type="region of interest" description="Disordered" evidence="2">
    <location>
        <begin position="103"/>
        <end position="128"/>
    </location>
</feature>
<dbReference type="Gene3D" id="2.60.120.330">
    <property type="entry name" value="B-lactam Antibiotic, Isopenicillin N Synthase, Chain"/>
    <property type="match status" value="1"/>
</dbReference>
<dbReference type="AlphaFoldDB" id="A0A4S4L420"/>
<dbReference type="InterPro" id="IPR044861">
    <property type="entry name" value="IPNS-like_FE2OG_OXY"/>
</dbReference>
<dbReference type="GO" id="GO:0046872">
    <property type="term" value="F:metal ion binding"/>
    <property type="evidence" value="ECO:0007669"/>
    <property type="project" value="UniProtKB-KW"/>
</dbReference>
<dbReference type="PANTHER" id="PTHR47990">
    <property type="entry name" value="2-OXOGLUTARATE (2OG) AND FE(II)-DEPENDENT OXYGENASE SUPERFAMILY PROTEIN-RELATED"/>
    <property type="match status" value="1"/>
</dbReference>
<dbReference type="EMBL" id="SGPK01000213">
    <property type="protein sequence ID" value="THH06142.1"/>
    <property type="molecule type" value="Genomic_DNA"/>
</dbReference>
<dbReference type="InterPro" id="IPR026992">
    <property type="entry name" value="DIOX_N"/>
</dbReference>
<evidence type="ECO:0000313" key="5">
    <source>
        <dbReference type="Proteomes" id="UP000308199"/>
    </source>
</evidence>
<name>A0A4S4L420_9AGAM</name>
<keyword evidence="5" id="KW-1185">Reference proteome</keyword>
<dbReference type="SUPFAM" id="SSF51197">
    <property type="entry name" value="Clavaminate synthase-like"/>
    <property type="match status" value="1"/>
</dbReference>
<sequence length="326" mass="36652">MSSTQTRTIHTVFQAASLGGHGFKNIPIIDMQEVTNDDPLIRQQLARELVKNHGIAEEKITEAIDAGKKFFALPTETKLKYDSRNSTTVRGYAALLSKNNDPENNGDFHEGFDIGPENSNSSQQSAMSGENVWPTPFIPEFKERVLNYYDAAVSFGRRLFPLFAIALDLPEDFFEDKTRESASIMRILHYPPQHGPYNDKVLGIGAHTDMQCFTILWQEPGIDALQVLNADNRWVNATPIPGTLVINIGDQLSRWTNDVFKSTFHRASNRSSAERYSMPLFFGVDYNVKLHAIPSCVSAERPSKYEVITAGEHVRSRRLAAVYGRK</sequence>
<dbReference type="InterPro" id="IPR005123">
    <property type="entry name" value="Oxoglu/Fe-dep_dioxygenase_dom"/>
</dbReference>
<dbReference type="Proteomes" id="UP000308199">
    <property type="component" value="Unassembled WGS sequence"/>
</dbReference>
<evidence type="ECO:0000256" key="1">
    <source>
        <dbReference type="RuleBase" id="RU003682"/>
    </source>
</evidence>
<keyword evidence="1" id="KW-0479">Metal-binding</keyword>
<organism evidence="4 5">
    <name type="scientific">Phellinidium pouzarii</name>
    <dbReference type="NCBI Taxonomy" id="167371"/>
    <lineage>
        <taxon>Eukaryota</taxon>
        <taxon>Fungi</taxon>
        <taxon>Dikarya</taxon>
        <taxon>Basidiomycota</taxon>
        <taxon>Agaricomycotina</taxon>
        <taxon>Agaricomycetes</taxon>
        <taxon>Hymenochaetales</taxon>
        <taxon>Hymenochaetaceae</taxon>
        <taxon>Phellinidium</taxon>
    </lineage>
</organism>
<accession>A0A4S4L420</accession>
<dbReference type="PROSITE" id="PS51471">
    <property type="entry name" value="FE2OG_OXY"/>
    <property type="match status" value="1"/>
</dbReference>
<comment type="caution">
    <text evidence="4">The sequence shown here is derived from an EMBL/GenBank/DDBJ whole genome shotgun (WGS) entry which is preliminary data.</text>
</comment>
<evidence type="ECO:0000313" key="4">
    <source>
        <dbReference type="EMBL" id="THH06142.1"/>
    </source>
</evidence>
<comment type="similarity">
    <text evidence="1">Belongs to the iron/ascorbate-dependent oxidoreductase family.</text>
</comment>
<keyword evidence="1" id="KW-0560">Oxidoreductase</keyword>
<dbReference type="Pfam" id="PF03171">
    <property type="entry name" value="2OG-FeII_Oxy"/>
    <property type="match status" value="1"/>
</dbReference>
<evidence type="ECO:0000259" key="3">
    <source>
        <dbReference type="PROSITE" id="PS51471"/>
    </source>
</evidence>
<dbReference type="Pfam" id="PF14226">
    <property type="entry name" value="DIOX_N"/>
    <property type="match status" value="1"/>
</dbReference>
<evidence type="ECO:0000256" key="2">
    <source>
        <dbReference type="SAM" id="MobiDB-lite"/>
    </source>
</evidence>
<dbReference type="GO" id="GO:0016491">
    <property type="term" value="F:oxidoreductase activity"/>
    <property type="evidence" value="ECO:0007669"/>
    <property type="project" value="UniProtKB-KW"/>
</dbReference>
<dbReference type="InterPro" id="IPR050231">
    <property type="entry name" value="Iron_ascorbate_oxido_reductase"/>
</dbReference>
<gene>
    <name evidence="4" type="ORF">EW145_g4287</name>
</gene>
<keyword evidence="1" id="KW-0408">Iron</keyword>
<reference evidence="4 5" key="1">
    <citation type="submission" date="2019-02" db="EMBL/GenBank/DDBJ databases">
        <title>Genome sequencing of the rare red list fungi Phellinidium pouzarii.</title>
        <authorList>
            <person name="Buettner E."/>
            <person name="Kellner H."/>
        </authorList>
    </citation>
    <scope>NUCLEOTIDE SEQUENCE [LARGE SCALE GENOMIC DNA]</scope>
    <source>
        <strain evidence="4 5">DSM 108285</strain>
    </source>
</reference>
<dbReference type="OrthoDB" id="288590at2759"/>
<proteinExistence type="inferred from homology"/>
<feature type="domain" description="Fe2OG dioxygenase" evidence="3">
    <location>
        <begin position="181"/>
        <end position="284"/>
    </location>
</feature>